<accession>A0AAD6SCZ2</accession>
<dbReference type="AlphaFoldDB" id="A0AAD6SCZ2"/>
<comment type="caution">
    <text evidence="1">The sequence shown here is derived from an EMBL/GenBank/DDBJ whole genome shotgun (WGS) entry which is preliminary data.</text>
</comment>
<dbReference type="SUPFAM" id="SSF52047">
    <property type="entry name" value="RNI-like"/>
    <property type="match status" value="1"/>
</dbReference>
<keyword evidence="2" id="KW-1185">Reference proteome</keyword>
<name>A0AAD6SCZ2_9AGAR</name>
<dbReference type="Gene3D" id="3.80.10.10">
    <property type="entry name" value="Ribonuclease Inhibitor"/>
    <property type="match status" value="1"/>
</dbReference>
<organism evidence="1 2">
    <name type="scientific">Mycena alexandri</name>
    <dbReference type="NCBI Taxonomy" id="1745969"/>
    <lineage>
        <taxon>Eukaryota</taxon>
        <taxon>Fungi</taxon>
        <taxon>Dikarya</taxon>
        <taxon>Basidiomycota</taxon>
        <taxon>Agaricomycotina</taxon>
        <taxon>Agaricomycetes</taxon>
        <taxon>Agaricomycetidae</taxon>
        <taxon>Agaricales</taxon>
        <taxon>Marasmiineae</taxon>
        <taxon>Mycenaceae</taxon>
        <taxon>Mycena</taxon>
    </lineage>
</organism>
<dbReference type="InterPro" id="IPR032675">
    <property type="entry name" value="LRR_dom_sf"/>
</dbReference>
<sequence>MCFNRLPPEVADGIFREALHTPSDLTNLPDATSFIIRRTQCAQVCRAWWVRIVNMPWIWNVVWFYRFMPLDVLLFCLRQTKARPFGLIVDSTRYNFVPIRGMHGRARVTCTELSTFELNLISVLSPHFIRVHQLRLRCESYASWTAISSLLLSLDGQNIHCVHVVISNCERNDDTIHTPNNWRRITKLKSTGVPIRWGGSDMYRTVTTLAISQPFGYHIPTSQVLDLLRDAPSLIVLEIAGIEFIAADGHTPTVTLPFLTHFHFVYRGIVPACISLLAHLQLPSLQRLRWNVNCGDLTENVAAACLFFRPVSHLELAMENGSVGALTTLGRELRSLVHLDLRECEPDAWESILAMLQHGALRWPYLQTLCVGLSPSEADARLILDALTVGGATNPVLIHGPVSYLPLTHGEWKEVNGVLNSRHVIDTERYIWDDLCC</sequence>
<evidence type="ECO:0000313" key="2">
    <source>
        <dbReference type="Proteomes" id="UP001218188"/>
    </source>
</evidence>
<reference evidence="1" key="1">
    <citation type="submission" date="2023-03" db="EMBL/GenBank/DDBJ databases">
        <title>Massive genome expansion in bonnet fungi (Mycena s.s.) driven by repeated elements and novel gene families across ecological guilds.</title>
        <authorList>
            <consortium name="Lawrence Berkeley National Laboratory"/>
            <person name="Harder C.B."/>
            <person name="Miyauchi S."/>
            <person name="Viragh M."/>
            <person name="Kuo A."/>
            <person name="Thoen E."/>
            <person name="Andreopoulos B."/>
            <person name="Lu D."/>
            <person name="Skrede I."/>
            <person name="Drula E."/>
            <person name="Henrissat B."/>
            <person name="Morin E."/>
            <person name="Kohler A."/>
            <person name="Barry K."/>
            <person name="LaButti K."/>
            <person name="Morin E."/>
            <person name="Salamov A."/>
            <person name="Lipzen A."/>
            <person name="Mereny Z."/>
            <person name="Hegedus B."/>
            <person name="Baldrian P."/>
            <person name="Stursova M."/>
            <person name="Weitz H."/>
            <person name="Taylor A."/>
            <person name="Grigoriev I.V."/>
            <person name="Nagy L.G."/>
            <person name="Martin F."/>
            <person name="Kauserud H."/>
        </authorList>
    </citation>
    <scope>NUCLEOTIDE SEQUENCE</scope>
    <source>
        <strain evidence="1">CBHHK200</strain>
    </source>
</reference>
<evidence type="ECO:0000313" key="1">
    <source>
        <dbReference type="EMBL" id="KAJ7025274.1"/>
    </source>
</evidence>
<gene>
    <name evidence="1" type="ORF">C8F04DRAFT_1269398</name>
</gene>
<dbReference type="EMBL" id="JARJCM010000156">
    <property type="protein sequence ID" value="KAJ7025274.1"/>
    <property type="molecule type" value="Genomic_DNA"/>
</dbReference>
<protein>
    <submittedName>
        <fullName evidence="1">Uncharacterized protein</fullName>
    </submittedName>
</protein>
<dbReference type="Proteomes" id="UP001218188">
    <property type="component" value="Unassembled WGS sequence"/>
</dbReference>
<proteinExistence type="predicted"/>